<dbReference type="InterPro" id="IPR036869">
    <property type="entry name" value="J_dom_sf"/>
</dbReference>
<dbReference type="GO" id="GO:0005739">
    <property type="term" value="C:mitochondrion"/>
    <property type="evidence" value="ECO:0007669"/>
    <property type="project" value="TreeGrafter"/>
</dbReference>
<keyword evidence="5" id="KW-0143">Chaperone</keyword>
<dbReference type="InterPro" id="IPR018253">
    <property type="entry name" value="DnaJ_domain_CS"/>
</dbReference>
<dbReference type="FunFam" id="2.10.230.10:FF:000002">
    <property type="entry name" value="Molecular chaperone DnaJ"/>
    <property type="match status" value="1"/>
</dbReference>
<evidence type="ECO:0000256" key="4">
    <source>
        <dbReference type="ARBA" id="ARBA00022833"/>
    </source>
</evidence>
<dbReference type="GO" id="GO:0031072">
    <property type="term" value="F:heat shock protein binding"/>
    <property type="evidence" value="ECO:0007669"/>
    <property type="project" value="InterPro"/>
</dbReference>
<dbReference type="GO" id="GO:0007005">
    <property type="term" value="P:mitochondrion organization"/>
    <property type="evidence" value="ECO:0007669"/>
    <property type="project" value="TreeGrafter"/>
</dbReference>
<keyword evidence="1 6" id="KW-0479">Metal-binding</keyword>
<dbReference type="PANTHER" id="PTHR44145:SF3">
    <property type="entry name" value="DNAJ HOMOLOG SUBFAMILY A MEMBER 3, MITOCHONDRIAL"/>
    <property type="match status" value="1"/>
</dbReference>
<dbReference type="InterPro" id="IPR008971">
    <property type="entry name" value="HSP40/DnaJ_pept-bd"/>
</dbReference>
<dbReference type="InterPro" id="IPR001305">
    <property type="entry name" value="HSP_DnaJ_Cys-rich_dom"/>
</dbReference>
<dbReference type="InterPro" id="IPR036410">
    <property type="entry name" value="HSP_DnaJ_Cys-rich_dom_sf"/>
</dbReference>
<dbReference type="SUPFAM" id="SSF57938">
    <property type="entry name" value="DnaJ/Hsp40 cysteine-rich domain"/>
    <property type="match status" value="1"/>
</dbReference>
<dbReference type="AlphaFoldDB" id="A0A8X6PVX1"/>
<gene>
    <name evidence="9" type="primary">l(2)tid</name>
    <name evidence="9" type="ORF">NPIL_637671</name>
</gene>
<dbReference type="Pfam" id="PF00684">
    <property type="entry name" value="DnaJ_CXXCXGXG"/>
    <property type="match status" value="1"/>
</dbReference>
<accession>A0A8X6PVX1</accession>
<dbReference type="SUPFAM" id="SSF46565">
    <property type="entry name" value="Chaperone J-domain"/>
    <property type="match status" value="1"/>
</dbReference>
<protein>
    <submittedName>
        <fullName evidence="9">Protein tumorous imaginal discs, mitochondrial</fullName>
    </submittedName>
</protein>
<dbReference type="FunFam" id="1.10.287.110:FF:000034">
    <property type="entry name" value="Chaperone protein DnaJ"/>
    <property type="match status" value="1"/>
</dbReference>
<dbReference type="GO" id="GO:0005524">
    <property type="term" value="F:ATP binding"/>
    <property type="evidence" value="ECO:0007669"/>
    <property type="project" value="InterPro"/>
</dbReference>
<dbReference type="SUPFAM" id="SSF49493">
    <property type="entry name" value="HSP40/DnaJ peptide-binding domain"/>
    <property type="match status" value="2"/>
</dbReference>
<dbReference type="InterPro" id="IPR012724">
    <property type="entry name" value="DnaJ"/>
</dbReference>
<feature type="domain" description="CR-type" evidence="8">
    <location>
        <begin position="202"/>
        <end position="280"/>
    </location>
</feature>
<keyword evidence="4 6" id="KW-0862">Zinc</keyword>
<dbReference type="CDD" id="cd10719">
    <property type="entry name" value="DnaJ_zf"/>
    <property type="match status" value="1"/>
</dbReference>
<organism evidence="9 10">
    <name type="scientific">Nephila pilipes</name>
    <name type="common">Giant wood spider</name>
    <name type="synonym">Nephila maculata</name>
    <dbReference type="NCBI Taxonomy" id="299642"/>
    <lineage>
        <taxon>Eukaryota</taxon>
        <taxon>Metazoa</taxon>
        <taxon>Ecdysozoa</taxon>
        <taxon>Arthropoda</taxon>
        <taxon>Chelicerata</taxon>
        <taxon>Arachnida</taxon>
        <taxon>Araneae</taxon>
        <taxon>Araneomorphae</taxon>
        <taxon>Entelegynae</taxon>
        <taxon>Araneoidea</taxon>
        <taxon>Nephilidae</taxon>
        <taxon>Nephila</taxon>
    </lineage>
</organism>
<dbReference type="FunFam" id="2.60.260.20:FF:000005">
    <property type="entry name" value="Chaperone protein dnaJ 1, mitochondrial"/>
    <property type="match status" value="1"/>
</dbReference>
<dbReference type="InterPro" id="IPR051938">
    <property type="entry name" value="Apopto_cytoskel_mod"/>
</dbReference>
<evidence type="ECO:0000256" key="5">
    <source>
        <dbReference type="ARBA" id="ARBA00023186"/>
    </source>
</evidence>
<dbReference type="PRINTS" id="PR00625">
    <property type="entry name" value="JDOMAIN"/>
</dbReference>
<evidence type="ECO:0000256" key="3">
    <source>
        <dbReference type="ARBA" id="ARBA00022771"/>
    </source>
</evidence>
<keyword evidence="3 6" id="KW-0863">Zinc-finger</keyword>
<comment type="caution">
    <text evidence="9">The sequence shown here is derived from an EMBL/GenBank/DDBJ whole genome shotgun (WGS) entry which is preliminary data.</text>
</comment>
<evidence type="ECO:0000259" key="8">
    <source>
        <dbReference type="PROSITE" id="PS51188"/>
    </source>
</evidence>
<dbReference type="GO" id="GO:0043066">
    <property type="term" value="P:negative regulation of apoptotic process"/>
    <property type="evidence" value="ECO:0007669"/>
    <property type="project" value="TreeGrafter"/>
</dbReference>
<reference evidence="9" key="1">
    <citation type="submission" date="2020-08" db="EMBL/GenBank/DDBJ databases">
        <title>Multicomponent nature underlies the extraordinary mechanical properties of spider dragline silk.</title>
        <authorList>
            <person name="Kono N."/>
            <person name="Nakamura H."/>
            <person name="Mori M."/>
            <person name="Yoshida Y."/>
            <person name="Ohtoshi R."/>
            <person name="Malay A.D."/>
            <person name="Moran D.A.P."/>
            <person name="Tomita M."/>
            <person name="Numata K."/>
            <person name="Arakawa K."/>
        </authorList>
    </citation>
    <scope>NUCLEOTIDE SEQUENCE</scope>
</reference>
<evidence type="ECO:0000313" key="10">
    <source>
        <dbReference type="Proteomes" id="UP000887013"/>
    </source>
</evidence>
<keyword evidence="2" id="KW-0677">Repeat</keyword>
<name>A0A8X6PVX1_NEPPI</name>
<dbReference type="EMBL" id="BMAW01073542">
    <property type="protein sequence ID" value="GFT88191.1"/>
    <property type="molecule type" value="Genomic_DNA"/>
</dbReference>
<keyword evidence="10" id="KW-1185">Reference proteome</keyword>
<dbReference type="GO" id="GO:0006457">
    <property type="term" value="P:protein folding"/>
    <property type="evidence" value="ECO:0007669"/>
    <property type="project" value="InterPro"/>
</dbReference>
<dbReference type="GO" id="GO:0051082">
    <property type="term" value="F:unfolded protein binding"/>
    <property type="evidence" value="ECO:0007669"/>
    <property type="project" value="InterPro"/>
</dbReference>
<dbReference type="Gene3D" id="2.10.230.10">
    <property type="entry name" value="Heat shock protein DnaJ, cysteine-rich domain"/>
    <property type="match status" value="1"/>
</dbReference>
<feature type="domain" description="J" evidence="7">
    <location>
        <begin position="69"/>
        <end position="134"/>
    </location>
</feature>
<evidence type="ECO:0000256" key="1">
    <source>
        <dbReference type="ARBA" id="ARBA00022723"/>
    </source>
</evidence>
<dbReference type="Gene3D" id="1.10.287.110">
    <property type="entry name" value="DnaJ domain"/>
    <property type="match status" value="1"/>
</dbReference>
<dbReference type="GO" id="GO:0009408">
    <property type="term" value="P:response to heat"/>
    <property type="evidence" value="ECO:0007669"/>
    <property type="project" value="InterPro"/>
</dbReference>
<evidence type="ECO:0000259" key="7">
    <source>
        <dbReference type="PROSITE" id="PS50076"/>
    </source>
</evidence>
<dbReference type="Proteomes" id="UP000887013">
    <property type="component" value="Unassembled WGS sequence"/>
</dbReference>
<dbReference type="PROSITE" id="PS00636">
    <property type="entry name" value="DNAJ_1"/>
    <property type="match status" value="1"/>
</dbReference>
<sequence length="465" mass="51371">MFAIIKTRNIKICAILFKFSDEQLPKINLRNFSNVVKTKPEFKSKVFWKPLCHSNQPSIHTSSCCYAKDYYKILGVPRNASQKEIKKAYYDLAKKHHPDTNKGDPEAETKFQAVSEAYEVLADENKRQQYDQFGTTGGEFPGSGSAGGFQGFSSSIDPEELFRNIFQGFRTGFPDSDYADSQHGYGSHEMSMNLKFAEAARGVNKDISISVNDTCPTCHGSRCRPGSKPVKCTKCNGTGMESVSTGPFLMKSTCRQCHGTKVIVKDPCNTCEGKGTTVQRKKVTVPVPAGVEDGQTVRMQISNKKDLYITFRVSKSDYFKRDGADIHTDVPISLSQAVLGGSVKVQGLYEDLAVKIAPGTSSHTRIRLEGKGIKRISSYGYGDHYLNVKIKTPQRLTEKQKALITAYAELETDTPGTVEGIILTNDGKIATSGNDYVYQIRAVLNPHDTDTDAEAEIKPSKKKNC</sequence>
<dbReference type="PROSITE" id="PS50076">
    <property type="entry name" value="DNAJ_2"/>
    <property type="match status" value="1"/>
</dbReference>
<proteinExistence type="inferred from homology"/>
<evidence type="ECO:0000313" key="9">
    <source>
        <dbReference type="EMBL" id="GFT88191.1"/>
    </source>
</evidence>
<dbReference type="OrthoDB" id="6430979at2759"/>
<dbReference type="InterPro" id="IPR001623">
    <property type="entry name" value="DnaJ_domain"/>
</dbReference>
<dbReference type="Pfam" id="PF01556">
    <property type="entry name" value="DnaJ_C"/>
    <property type="match status" value="1"/>
</dbReference>
<dbReference type="GO" id="GO:0008270">
    <property type="term" value="F:zinc ion binding"/>
    <property type="evidence" value="ECO:0007669"/>
    <property type="project" value="UniProtKB-KW"/>
</dbReference>
<dbReference type="Pfam" id="PF00226">
    <property type="entry name" value="DnaJ"/>
    <property type="match status" value="1"/>
</dbReference>
<evidence type="ECO:0000256" key="2">
    <source>
        <dbReference type="ARBA" id="ARBA00022737"/>
    </source>
</evidence>
<dbReference type="HAMAP" id="MF_01152">
    <property type="entry name" value="DnaJ"/>
    <property type="match status" value="1"/>
</dbReference>
<feature type="zinc finger region" description="CR-type" evidence="6">
    <location>
        <begin position="202"/>
        <end position="280"/>
    </location>
</feature>
<dbReference type="InterPro" id="IPR002939">
    <property type="entry name" value="DnaJ_C"/>
</dbReference>
<dbReference type="CDD" id="cd06257">
    <property type="entry name" value="DnaJ"/>
    <property type="match status" value="1"/>
</dbReference>
<evidence type="ECO:0000256" key="6">
    <source>
        <dbReference type="PROSITE-ProRule" id="PRU00546"/>
    </source>
</evidence>
<dbReference type="PROSITE" id="PS51188">
    <property type="entry name" value="ZF_CR"/>
    <property type="match status" value="1"/>
</dbReference>
<dbReference type="CDD" id="cd10747">
    <property type="entry name" value="DnaJ_C"/>
    <property type="match status" value="1"/>
</dbReference>
<dbReference type="PANTHER" id="PTHR44145">
    <property type="entry name" value="DNAJ HOMOLOG SUBFAMILY A MEMBER 3, MITOCHONDRIAL"/>
    <property type="match status" value="1"/>
</dbReference>
<dbReference type="Gene3D" id="2.60.260.20">
    <property type="entry name" value="Urease metallochaperone UreE, N-terminal domain"/>
    <property type="match status" value="2"/>
</dbReference>
<dbReference type="SMART" id="SM00271">
    <property type="entry name" value="DnaJ"/>
    <property type="match status" value="1"/>
</dbReference>